<dbReference type="PANTHER" id="PTHR34297">
    <property type="entry name" value="HYPOTHETICAL CYTOSOLIC PROTEIN-RELATED"/>
    <property type="match status" value="1"/>
</dbReference>
<dbReference type="EMBL" id="FRAJ01000003">
    <property type="protein sequence ID" value="SHJ72203.1"/>
    <property type="molecule type" value="Genomic_DNA"/>
</dbReference>
<dbReference type="Pfam" id="PF03780">
    <property type="entry name" value="Asp23"/>
    <property type="match status" value="1"/>
</dbReference>
<evidence type="ECO:0000313" key="2">
    <source>
        <dbReference type="EMBL" id="SHJ72203.1"/>
    </source>
</evidence>
<evidence type="ECO:0000313" key="3">
    <source>
        <dbReference type="Proteomes" id="UP000184082"/>
    </source>
</evidence>
<evidence type="ECO:0000256" key="1">
    <source>
        <dbReference type="ARBA" id="ARBA00005721"/>
    </source>
</evidence>
<dbReference type="AlphaFoldDB" id="A0A1M6LM07"/>
<sequence length="128" mass="13774">MDNNSQTDNLNYGQVKISDEVVGTIAGLAAAEVEGIYSMSGGLAGNISDLLGRKSLSKGVKVEVGEEEAAIDLYVIVDYGVKIPDVAWKVQEKVKNAIETMTGLRVVEVNIHVQGVNVPKKEEQVEEE</sequence>
<reference evidence="2 3" key="1">
    <citation type="submission" date="2016-11" db="EMBL/GenBank/DDBJ databases">
        <authorList>
            <person name="Jaros S."/>
            <person name="Januszkiewicz K."/>
            <person name="Wedrychowicz H."/>
        </authorList>
    </citation>
    <scope>NUCLEOTIDE SEQUENCE [LARGE SCALE GENOMIC DNA]</scope>
    <source>
        <strain evidence="2 3">DSM 14501</strain>
    </source>
</reference>
<dbReference type="Proteomes" id="UP000184082">
    <property type="component" value="Unassembled WGS sequence"/>
</dbReference>
<dbReference type="STRING" id="1121266.SAMN02745883_00262"/>
<protein>
    <submittedName>
        <fullName evidence="2">Uncharacterized conserved protein YloU, alkaline shock protein (Asp23) family</fullName>
    </submittedName>
</protein>
<dbReference type="InterPro" id="IPR005531">
    <property type="entry name" value="Asp23"/>
</dbReference>
<name>A0A1M6LM07_9FIRM</name>
<gene>
    <name evidence="2" type="ORF">SAMN02745883_00262</name>
</gene>
<keyword evidence="3" id="KW-1185">Reference proteome</keyword>
<accession>A0A1M6LM07</accession>
<dbReference type="RefSeq" id="WP_072965573.1">
    <property type="nucleotide sequence ID" value="NZ_FRAJ01000003.1"/>
</dbReference>
<proteinExistence type="inferred from homology"/>
<organism evidence="2 3">
    <name type="scientific">Caminicella sporogenes DSM 14501</name>
    <dbReference type="NCBI Taxonomy" id="1121266"/>
    <lineage>
        <taxon>Bacteria</taxon>
        <taxon>Bacillati</taxon>
        <taxon>Bacillota</taxon>
        <taxon>Clostridia</taxon>
        <taxon>Peptostreptococcales</taxon>
        <taxon>Caminicellaceae</taxon>
        <taxon>Caminicella</taxon>
    </lineage>
</organism>
<comment type="similarity">
    <text evidence="1">Belongs to the asp23 family.</text>
</comment>
<dbReference type="PANTHER" id="PTHR34297:SF2">
    <property type="entry name" value="ASP23_GLS24 FAMILY ENVELOPE STRESS RESPONSE PROTEIN"/>
    <property type="match status" value="1"/>
</dbReference>